<proteinExistence type="predicted"/>
<evidence type="ECO:0000313" key="1">
    <source>
        <dbReference type="EMBL" id="PRR78218.1"/>
    </source>
</evidence>
<dbReference type="AlphaFoldDB" id="A0A2T0B2V2"/>
<comment type="caution">
    <text evidence="1">The sequence shown here is derived from an EMBL/GenBank/DDBJ whole genome shotgun (WGS) entry which is preliminary data.</text>
</comment>
<dbReference type="InterPro" id="IPR043740">
    <property type="entry name" value="DUF5685"/>
</dbReference>
<dbReference type="RefSeq" id="WP_106063905.1">
    <property type="nucleotide sequence ID" value="NZ_PVXO01000048.1"/>
</dbReference>
<name>A0A2T0B2V2_9CLOT</name>
<organism evidence="1 2">
    <name type="scientific">Clostridium liquoris</name>
    <dbReference type="NCBI Taxonomy" id="1289519"/>
    <lineage>
        <taxon>Bacteria</taxon>
        <taxon>Bacillati</taxon>
        <taxon>Bacillota</taxon>
        <taxon>Clostridia</taxon>
        <taxon>Eubacteriales</taxon>
        <taxon>Clostridiaceae</taxon>
        <taxon>Clostridium</taxon>
    </lineage>
</organism>
<dbReference type="Proteomes" id="UP000239706">
    <property type="component" value="Unassembled WGS sequence"/>
</dbReference>
<dbReference type="Pfam" id="PF18937">
    <property type="entry name" value="DUF5685"/>
    <property type="match status" value="1"/>
</dbReference>
<sequence length="294" mass="34699">MFGYVTPCKMELKIKDYEKFKAYYCGLCKTIKSNYGNLPRVVLNYDMTFLAILLHSLDDDSPSYIKKHCIVHPMRKKIIMVSNPPLEYAAFCNITLAYFKLLDNVNDDKSIKSKLLSILLKVCTKKTCVKFANNIEYIEKKLDELYSFEKNKDSISIDEISHPFGELTGYILSSYIEKDNINSEILYNLGYNLGKWIYIIDAWDDLEKDMNEEKYNPINFILNKDNKNYKDFSREIEERIDFILTMCGRHCLDCLSKLHIKKNEELLYNILQYGLMEKMDKVFKRSDFNYDKSI</sequence>
<accession>A0A2T0B2V2</accession>
<keyword evidence="2" id="KW-1185">Reference proteome</keyword>
<evidence type="ECO:0000313" key="2">
    <source>
        <dbReference type="Proteomes" id="UP000239706"/>
    </source>
</evidence>
<reference evidence="1 2" key="1">
    <citation type="submission" date="2018-03" db="EMBL/GenBank/DDBJ databases">
        <title>Genome sequence of Clostridium liquoris DSM 100320.</title>
        <authorList>
            <person name="Poehlein A."/>
            <person name="Daniel R."/>
        </authorList>
    </citation>
    <scope>NUCLEOTIDE SEQUENCE [LARGE SCALE GENOMIC DNA]</scope>
    <source>
        <strain evidence="1 2">DSM 100320</strain>
    </source>
</reference>
<dbReference type="EMBL" id="PVXO01000048">
    <property type="protein sequence ID" value="PRR78218.1"/>
    <property type="molecule type" value="Genomic_DNA"/>
</dbReference>
<gene>
    <name evidence="1" type="ORF">CLLI_18200</name>
</gene>
<protein>
    <submittedName>
        <fullName evidence="1">Uncharacterized protein</fullName>
    </submittedName>
</protein>
<dbReference type="OrthoDB" id="1722540at2"/>